<feature type="coiled-coil region" evidence="1">
    <location>
        <begin position="866"/>
        <end position="893"/>
    </location>
</feature>
<protein>
    <recommendedName>
        <fullName evidence="2">DUF4954 domain-containing protein</fullName>
    </recommendedName>
</protein>
<reference evidence="3" key="1">
    <citation type="submission" date="2021-01" db="EMBL/GenBank/DDBJ databases">
        <title>Phytophthora aleatoria, a newly-described species from Pinus radiata is distinct from Phytophthora cactorum isolates based on comparative genomics.</title>
        <authorList>
            <person name="Mcdougal R."/>
            <person name="Panda P."/>
            <person name="Williams N."/>
            <person name="Studholme D.J."/>
        </authorList>
    </citation>
    <scope>NUCLEOTIDE SEQUENCE</scope>
    <source>
        <strain evidence="3">NZFS 4037</strain>
    </source>
</reference>
<dbReference type="EMBL" id="JAENGY010000288">
    <property type="protein sequence ID" value="KAG6966946.1"/>
    <property type="molecule type" value="Genomic_DNA"/>
</dbReference>
<evidence type="ECO:0000313" key="3">
    <source>
        <dbReference type="EMBL" id="KAG6966946.1"/>
    </source>
</evidence>
<evidence type="ECO:0000259" key="2">
    <source>
        <dbReference type="Pfam" id="PF16314"/>
    </source>
</evidence>
<dbReference type="InterPro" id="IPR032533">
    <property type="entry name" value="DUF4954"/>
</dbReference>
<proteinExistence type="predicted"/>
<organism evidence="3 4">
    <name type="scientific">Phytophthora aleatoria</name>
    <dbReference type="NCBI Taxonomy" id="2496075"/>
    <lineage>
        <taxon>Eukaryota</taxon>
        <taxon>Sar</taxon>
        <taxon>Stramenopiles</taxon>
        <taxon>Oomycota</taxon>
        <taxon>Peronosporomycetes</taxon>
        <taxon>Peronosporales</taxon>
        <taxon>Peronosporaceae</taxon>
        <taxon>Phytophthora</taxon>
    </lineage>
</organism>
<feature type="domain" description="DUF4954" evidence="2">
    <location>
        <begin position="41"/>
        <end position="475"/>
    </location>
</feature>
<evidence type="ECO:0000256" key="1">
    <source>
        <dbReference type="SAM" id="Coils"/>
    </source>
</evidence>
<sequence>MERGAERAEDASEHDLSALLSSDHVRYVQLRREMFCSAFYPLSDGEIRALEANGNSAENWHNVRKTDAYTPLETSRIRQCSFHGKVVLGRFSTTFRHGVDGIPFLSGVYNSALSNVVVLDDALVRDTLVLRDVLVDSRASIIKCGSVTGPEEDAISANGNLLHVGVETGGRDLRMVADLPFALGAAVATKRGDHDFLKAYNAFVDKYVAAVKASVAIVAQNARIRGCSRVQGTFVGEYAVVEDSDVVNSTILSTKEEPSVIRTKSIVRDSIVQWNSTVEALSVVEGSFLCDTSHVERHGIVMSSVIGPNTSIAEGEVTSSFVGPFVGFHHQALLIASIWPQGKGNIGYGANVGSNHTLKAPDQELFHGEGVFFGLGCNVKFPSNFAKAPYSVIATAVNTLPQLVTMPFALINTPGHTIPSLSPAINEISPGWVLSSSVFTVLRNEDKFRSRNKSKRTHIEADIFRPEIIQYMKDARVELEAAEGKAKINLPNGEAVYTDKQVRGLGKNYMRESSRRAGITAYTFFIKLYALDELLKLVESGHVSADGTVGSMDSSRYELATLVEEFDATKRIRESLSDLVSMRADVAKKAADGKTRDDVRGQRIIPDYSDVHRPANNEAVVLRAQRSASDIKQRVAAFVAQWLLRADKKCNGYAGSWMSIQAGRARKCMTYEYRDCADGKLETRSCTTHVNTKNPIKIAKVFKPTVSVKPTRCVGINSLVFMVDDRFEEREEQEVDLHDPEAVHTRIQQLKQTVVELDDAAQAFKLLAEKQAAEINAKEILLTRKTEYVDELLEQIKALTTKLEAKTNETRAMETRMHKVNSQMEELREQVKKDEEDFAMVCAALDAREQILVNKNGELTAAIETEKQLRKELDRHQGTIRRLEKNVEDLQPEKADACLSPRSFHENQLIRLRDDAIEAKTREVWLLSGQNDQLRVQLDELEAALEQLQRNVISKENDLVRRQRKLDQLEAEIDALQVSRSQAEGREKAMEIATTQNEKLLQALEAQERDAEELKARLDDRDRECEQLRGSHRDHIARSAESEVEVLHRTRQAEEKASAVSALQEKLRRERKLLQEELSSSHLNYQMEMEKLQGELVMRRNKQYELTLKLQGVEARLHEAVDHRENAEEQLMAAQSRMQELERVLQDSLECKKQLETQLSSQKINASEEFEKQNKLLIGAKNEIAVLQKQIEEMKEGMANRLALEKQRELRNRETKQLLSAQEALTLEQKERIHRLVKDVNRESQARAAVELEKTLLRDQLKALRQQCENNIRECMEQKKQIQDKRQKLAQKFTELTTEFHALQSAKSKLVYKYADVFGKAVSNGVVWPSSDCLDFRECWLVDDDLRSILKMLDSEGVGRLQRVDMRYNRLTSEGMGRLLVFLKKLVSGLVNVASGFREIDLRHNCVSLDGIRVVAKGLETLISSKSTNTGMSGLKSVAVTDEGRIEVFAGAENRALSTSYGVQDPVSPIPILVVDISENVDADWLAAESRRFQAQYRRRGRNLNDPATNNNRSNGAAQLLNDALFSSRDKSLEEIYGLDLHEYRQPYSASLTKKQLVTNA</sequence>
<gene>
    <name evidence="3" type="ORF">JG688_00006534</name>
</gene>
<keyword evidence="1" id="KW-0175">Coiled coil</keyword>
<comment type="caution">
    <text evidence="3">The sequence shown here is derived from an EMBL/GenBank/DDBJ whole genome shotgun (WGS) entry which is preliminary data.</text>
</comment>
<accession>A0A8J5M8T1</accession>
<feature type="coiled-coil region" evidence="1">
    <location>
        <begin position="1110"/>
        <end position="1299"/>
    </location>
</feature>
<feature type="coiled-coil region" evidence="1">
    <location>
        <begin position="931"/>
        <end position="1077"/>
    </location>
</feature>
<keyword evidence="4" id="KW-1185">Reference proteome</keyword>
<dbReference type="Proteomes" id="UP000709295">
    <property type="component" value="Unassembled WGS sequence"/>
</dbReference>
<feature type="coiled-coil region" evidence="1">
    <location>
        <begin position="789"/>
        <end position="837"/>
    </location>
</feature>
<dbReference type="Pfam" id="PF16314">
    <property type="entry name" value="DUF4954"/>
    <property type="match status" value="1"/>
</dbReference>
<name>A0A8J5M8T1_9STRA</name>
<evidence type="ECO:0000313" key="4">
    <source>
        <dbReference type="Proteomes" id="UP000709295"/>
    </source>
</evidence>